<evidence type="ECO:0000313" key="2">
    <source>
        <dbReference type="EMBL" id="MDU0339164.1"/>
    </source>
</evidence>
<dbReference type="NCBIfam" id="NF010240">
    <property type="entry name" value="PRK13687.1"/>
    <property type="match status" value="1"/>
</dbReference>
<dbReference type="HAMAP" id="MF_00827">
    <property type="entry name" value="UPF0386"/>
    <property type="match status" value="1"/>
</dbReference>
<name>A0ABU3S306_9HYPH</name>
<dbReference type="RefSeq" id="WP_316017077.1">
    <property type="nucleotide sequence ID" value="NZ_JAWDID010000004.1"/>
</dbReference>
<dbReference type="Pfam" id="PF09857">
    <property type="entry name" value="YjhX_toxin"/>
    <property type="match status" value="1"/>
</dbReference>
<sequence>MNVSRGEQRVLHVLARGGQIRHLRGDNGRIHHIDCFTHEGYVLSDCTLAVFAALKRKRLIESREGGPYRISRQGRLAVRAQTDNR</sequence>
<dbReference type="Proteomes" id="UP001254257">
    <property type="component" value="Unassembled WGS sequence"/>
</dbReference>
<gene>
    <name evidence="2" type="ORF">RKE40_04710</name>
</gene>
<organism evidence="2 3">
    <name type="scientific">Bosea rubneri</name>
    <dbReference type="NCBI Taxonomy" id="3075434"/>
    <lineage>
        <taxon>Bacteria</taxon>
        <taxon>Pseudomonadati</taxon>
        <taxon>Pseudomonadota</taxon>
        <taxon>Alphaproteobacteria</taxon>
        <taxon>Hyphomicrobiales</taxon>
        <taxon>Boseaceae</taxon>
        <taxon>Bosea</taxon>
    </lineage>
</organism>
<protein>
    <recommendedName>
        <fullName evidence="1">UPF0386 protein RKE40_04710</fullName>
    </recommendedName>
</protein>
<keyword evidence="3" id="KW-1185">Reference proteome</keyword>
<evidence type="ECO:0000313" key="3">
    <source>
        <dbReference type="Proteomes" id="UP001254257"/>
    </source>
</evidence>
<proteinExistence type="inferred from homology"/>
<dbReference type="EMBL" id="JAWDID010000004">
    <property type="protein sequence ID" value="MDU0339164.1"/>
    <property type="molecule type" value="Genomic_DNA"/>
</dbReference>
<accession>A0ABU3S306</accession>
<reference evidence="2 3" key="1">
    <citation type="submission" date="2023-09" db="EMBL/GenBank/DDBJ databases">
        <title>Whole genome shotgun sequencing (WGS) of Bosea sp. ZW T0_25, isolated from stored onions (Allium cepa).</title>
        <authorList>
            <person name="Stoll D.A."/>
            <person name="Huch M."/>
        </authorList>
    </citation>
    <scope>NUCLEOTIDE SEQUENCE [LARGE SCALE GENOMIC DNA]</scope>
    <source>
        <strain evidence="2 3">ZW T0_25</strain>
    </source>
</reference>
<dbReference type="InterPro" id="IPR018654">
    <property type="entry name" value="YjhX_toxin"/>
</dbReference>
<comment type="caution">
    <text evidence="2">The sequence shown here is derived from an EMBL/GenBank/DDBJ whole genome shotgun (WGS) entry which is preliminary data.</text>
</comment>
<evidence type="ECO:0000256" key="1">
    <source>
        <dbReference type="HAMAP-Rule" id="MF_00827"/>
    </source>
</evidence>
<comment type="similarity">
    <text evidence="1">Belongs to the UPF0386 family.</text>
</comment>